<organism evidence="11">
    <name type="scientific">marine sediment metagenome</name>
    <dbReference type="NCBI Taxonomy" id="412755"/>
    <lineage>
        <taxon>unclassified sequences</taxon>
        <taxon>metagenomes</taxon>
        <taxon>ecological metagenomes</taxon>
    </lineage>
</organism>
<dbReference type="SUPFAM" id="SSF47203">
    <property type="entry name" value="Acyl-CoA dehydrogenase C-terminal domain-like"/>
    <property type="match status" value="1"/>
</dbReference>
<dbReference type="InterPro" id="IPR013786">
    <property type="entry name" value="AcylCoA_DH/ox_N"/>
</dbReference>
<dbReference type="Pfam" id="PF00441">
    <property type="entry name" value="Acyl-CoA_dh_1"/>
    <property type="match status" value="1"/>
</dbReference>
<evidence type="ECO:0000313" key="11">
    <source>
        <dbReference type="EMBL" id="KKL87631.1"/>
    </source>
</evidence>
<dbReference type="InterPro" id="IPR009075">
    <property type="entry name" value="AcylCo_DH/oxidase_C"/>
</dbReference>
<evidence type="ECO:0000256" key="5">
    <source>
        <dbReference type="ARBA" id="ARBA00022630"/>
    </source>
</evidence>
<dbReference type="PANTHER" id="PTHR43884:SF12">
    <property type="entry name" value="ISOVALERYL-COA DEHYDROGENASE, MITOCHONDRIAL-RELATED"/>
    <property type="match status" value="1"/>
</dbReference>
<dbReference type="InterPro" id="IPR009100">
    <property type="entry name" value="AcylCoA_DH/oxidase_NM_dom_sf"/>
</dbReference>
<dbReference type="PANTHER" id="PTHR43884">
    <property type="entry name" value="ACYL-COA DEHYDROGENASE"/>
    <property type="match status" value="1"/>
</dbReference>
<keyword evidence="4" id="KW-0101">Branched-chain amino acid catabolism</keyword>
<keyword evidence="6" id="KW-0274">FAD</keyword>
<evidence type="ECO:0000256" key="2">
    <source>
        <dbReference type="ARBA" id="ARBA00005109"/>
    </source>
</evidence>
<dbReference type="InterPro" id="IPR046373">
    <property type="entry name" value="Acyl-CoA_Oxase/DH_mid-dom_sf"/>
</dbReference>
<dbReference type="EMBL" id="LAZR01020784">
    <property type="protein sequence ID" value="KKL87631.1"/>
    <property type="molecule type" value="Genomic_DNA"/>
</dbReference>
<dbReference type="InterPro" id="IPR006091">
    <property type="entry name" value="Acyl-CoA_Oxase/DH_mid-dom"/>
</dbReference>
<evidence type="ECO:0000256" key="6">
    <source>
        <dbReference type="ARBA" id="ARBA00022827"/>
    </source>
</evidence>
<dbReference type="PIRSF" id="PIRSF016578">
    <property type="entry name" value="HsaA"/>
    <property type="match status" value="1"/>
</dbReference>
<reference evidence="11" key="1">
    <citation type="journal article" date="2015" name="Nature">
        <title>Complex archaea that bridge the gap between prokaryotes and eukaryotes.</title>
        <authorList>
            <person name="Spang A."/>
            <person name="Saw J.H."/>
            <person name="Jorgensen S.L."/>
            <person name="Zaremba-Niedzwiedzka K."/>
            <person name="Martijn J."/>
            <person name="Lind A.E."/>
            <person name="van Eijk R."/>
            <person name="Schleper C."/>
            <person name="Guy L."/>
            <person name="Ettema T.J."/>
        </authorList>
    </citation>
    <scope>NUCLEOTIDE SEQUENCE</scope>
</reference>
<evidence type="ECO:0008006" key="12">
    <source>
        <dbReference type="Google" id="ProtNLM"/>
    </source>
</evidence>
<evidence type="ECO:0000259" key="9">
    <source>
        <dbReference type="Pfam" id="PF02770"/>
    </source>
</evidence>
<dbReference type="SUPFAM" id="SSF56645">
    <property type="entry name" value="Acyl-CoA dehydrogenase NM domain-like"/>
    <property type="match status" value="1"/>
</dbReference>
<comment type="pathway">
    <text evidence="2">Amino-acid degradation; L-valine degradation.</text>
</comment>
<protein>
    <recommendedName>
        <fullName evidence="12">Acyl-CoA dehydrogenase</fullName>
    </recommendedName>
</protein>
<keyword evidence="7" id="KW-0560">Oxidoreductase</keyword>
<evidence type="ECO:0000256" key="3">
    <source>
        <dbReference type="ARBA" id="ARBA00009347"/>
    </source>
</evidence>
<sequence length="390" mass="43127">MPIPSLVTLTEEQQMIVSEVRRFVEKEVMPVATELEHADEYPTDLVEQLKGLGMFGATIPQEYGGLDLPFTTYAAIVEELSRGWMSLGGILNTHTMISWMIKTYGSEEMKSRLLPNMATGERRCALCMTEPDAGSDLQAIQTKAVRDGDDYLLNGNKMWVSNGVHAKIFAVLTKTDLQAQPRYKGMSVFIVEKETTTGMTVGRILEKLGYKGIDTTELAFEDARVPAASLLGGEEGQGWLQIMSTIEIGRVNVASRAVGVATAAFEDAIKYAKQRETFGQPIANHQAIQLMLAEMATKIEAARLLARAAAAKKDAGERSDMWAGMAKLFCTETAQEVVLQAMRIHGGYGYSKELRVERYYRDAPFMLIGEGTNEIQKLVIARNLLKMYGE</sequence>
<dbReference type="InterPro" id="IPR036250">
    <property type="entry name" value="AcylCo_DH-like_C"/>
</dbReference>
<evidence type="ECO:0000259" key="10">
    <source>
        <dbReference type="Pfam" id="PF02771"/>
    </source>
</evidence>
<dbReference type="Pfam" id="PF02770">
    <property type="entry name" value="Acyl-CoA_dh_M"/>
    <property type="match status" value="1"/>
</dbReference>
<evidence type="ECO:0000256" key="7">
    <source>
        <dbReference type="ARBA" id="ARBA00023002"/>
    </source>
</evidence>
<dbReference type="GO" id="GO:0009083">
    <property type="term" value="P:branched-chain amino acid catabolic process"/>
    <property type="evidence" value="ECO:0007669"/>
    <property type="project" value="UniProtKB-KW"/>
</dbReference>
<name>A0A0F9GAX2_9ZZZZ</name>
<proteinExistence type="inferred from homology"/>
<feature type="domain" description="Acyl-CoA oxidase/dehydrogenase middle" evidence="9">
    <location>
        <begin position="125"/>
        <end position="222"/>
    </location>
</feature>
<dbReference type="Pfam" id="PF02771">
    <property type="entry name" value="Acyl-CoA_dh_N"/>
    <property type="match status" value="1"/>
</dbReference>
<gene>
    <name evidence="11" type="ORF">LCGC14_1932780</name>
</gene>
<evidence type="ECO:0000259" key="8">
    <source>
        <dbReference type="Pfam" id="PF00441"/>
    </source>
</evidence>
<dbReference type="InterPro" id="IPR006089">
    <property type="entry name" value="Acyl-CoA_DH_CS"/>
</dbReference>
<dbReference type="FunFam" id="2.40.110.10:FF:000001">
    <property type="entry name" value="Acyl-CoA dehydrogenase, mitochondrial"/>
    <property type="match status" value="1"/>
</dbReference>
<evidence type="ECO:0000256" key="1">
    <source>
        <dbReference type="ARBA" id="ARBA00001974"/>
    </source>
</evidence>
<evidence type="ECO:0000256" key="4">
    <source>
        <dbReference type="ARBA" id="ARBA00022456"/>
    </source>
</evidence>
<dbReference type="FunFam" id="1.10.540.10:FF:000002">
    <property type="entry name" value="Acyl-CoA dehydrogenase FadE19"/>
    <property type="match status" value="1"/>
</dbReference>
<dbReference type="GO" id="GO:0050660">
    <property type="term" value="F:flavin adenine dinucleotide binding"/>
    <property type="evidence" value="ECO:0007669"/>
    <property type="project" value="InterPro"/>
</dbReference>
<dbReference type="Gene3D" id="1.20.140.10">
    <property type="entry name" value="Butyryl-CoA Dehydrogenase, subunit A, domain 3"/>
    <property type="match status" value="1"/>
</dbReference>
<comment type="similarity">
    <text evidence="3">Belongs to the acyl-CoA dehydrogenase family.</text>
</comment>
<feature type="domain" description="Acyl-CoA dehydrogenase/oxidase C-terminal" evidence="8">
    <location>
        <begin position="236"/>
        <end position="385"/>
    </location>
</feature>
<dbReference type="AlphaFoldDB" id="A0A0F9GAX2"/>
<dbReference type="InterPro" id="IPR037069">
    <property type="entry name" value="AcylCoA_DH/ox_N_sf"/>
</dbReference>
<keyword evidence="5" id="KW-0285">Flavoprotein</keyword>
<dbReference type="PROSITE" id="PS00072">
    <property type="entry name" value="ACYL_COA_DH_1"/>
    <property type="match status" value="1"/>
</dbReference>
<comment type="cofactor">
    <cofactor evidence="1">
        <name>FAD</name>
        <dbReference type="ChEBI" id="CHEBI:57692"/>
    </cofactor>
</comment>
<accession>A0A0F9GAX2</accession>
<dbReference type="GO" id="GO:0003995">
    <property type="term" value="F:acyl-CoA dehydrogenase activity"/>
    <property type="evidence" value="ECO:0007669"/>
    <property type="project" value="InterPro"/>
</dbReference>
<feature type="domain" description="Acyl-CoA dehydrogenase/oxidase N-terminal" evidence="10">
    <location>
        <begin position="10"/>
        <end position="121"/>
    </location>
</feature>
<comment type="caution">
    <text evidence="11">The sequence shown here is derived from an EMBL/GenBank/DDBJ whole genome shotgun (WGS) entry which is preliminary data.</text>
</comment>
<dbReference type="FunFam" id="1.20.140.10:FF:000001">
    <property type="entry name" value="Acyl-CoA dehydrogenase"/>
    <property type="match status" value="1"/>
</dbReference>
<dbReference type="Gene3D" id="2.40.110.10">
    <property type="entry name" value="Butyryl-CoA Dehydrogenase, subunit A, domain 2"/>
    <property type="match status" value="1"/>
</dbReference>
<dbReference type="Gene3D" id="1.10.540.10">
    <property type="entry name" value="Acyl-CoA dehydrogenase/oxidase, N-terminal domain"/>
    <property type="match status" value="1"/>
</dbReference>